<dbReference type="Proteomes" id="UP000298663">
    <property type="component" value="Unassembled WGS sequence"/>
</dbReference>
<dbReference type="InterPro" id="IPR015897">
    <property type="entry name" value="CHK_kinase-like"/>
</dbReference>
<dbReference type="SUPFAM" id="SSF56112">
    <property type="entry name" value="Protein kinase-like (PK-like)"/>
    <property type="match status" value="1"/>
</dbReference>
<dbReference type="Pfam" id="PF07914">
    <property type="entry name" value="DUF1679"/>
    <property type="match status" value="1"/>
</dbReference>
<gene>
    <name evidence="2" type="ORF">L596_028037</name>
</gene>
<evidence type="ECO:0000313" key="3">
    <source>
        <dbReference type="Proteomes" id="UP000298663"/>
    </source>
</evidence>
<dbReference type="Gene3D" id="3.90.1200.10">
    <property type="match status" value="1"/>
</dbReference>
<dbReference type="InterPro" id="IPR052961">
    <property type="entry name" value="Oxido-Kinase-like_Enzymes"/>
</dbReference>
<protein>
    <recommendedName>
        <fullName evidence="1">CHK kinase-like domain-containing protein</fullName>
    </recommendedName>
</protein>
<dbReference type="InterPro" id="IPR012877">
    <property type="entry name" value="Dhs-27"/>
</dbReference>
<evidence type="ECO:0000259" key="1">
    <source>
        <dbReference type="SMART" id="SM00587"/>
    </source>
</evidence>
<sequence>MDLIRPVNFYVNGWENLDWLKEVLEEKFAPNLVEEFTVKELGCGHKEGVKPKEGFMASIRRLLIRWNGSEKPVESVIVKIPNIEAAAKAWKSFSTLNSEDMIKHGALVITMMHNTESLVYDKLGHASSKLCLPKIVMNRNFGSNDPKDFPVLVMEDLSRFKIVDVLDGLNEKKLYAIVNFLVELHFFSYHFADLNSLGMTKEVIQELTELDNRLLVDICENLTQADPECFAKLPLVKKLMTETDWFGYYMDKFRSGEYPAVLAHGDIWTTNVLFDGDSIGGIIDWQMVHPASPTEDLQHVLSLCCPVEMRKRLTEPLLQYYHKLLSEKFEANKEPVPFSYETLLDLYDQTLIYTLGMSLFATSMWSGSDVILTGKDGQRRVKECYERSAAVIEETICHLGL</sequence>
<organism evidence="2 3">
    <name type="scientific">Steinernema carpocapsae</name>
    <name type="common">Entomopathogenic nematode</name>
    <dbReference type="NCBI Taxonomy" id="34508"/>
    <lineage>
        <taxon>Eukaryota</taxon>
        <taxon>Metazoa</taxon>
        <taxon>Ecdysozoa</taxon>
        <taxon>Nematoda</taxon>
        <taxon>Chromadorea</taxon>
        <taxon>Rhabditida</taxon>
        <taxon>Tylenchina</taxon>
        <taxon>Panagrolaimomorpha</taxon>
        <taxon>Strongyloidoidea</taxon>
        <taxon>Steinernematidae</taxon>
        <taxon>Steinernema</taxon>
    </lineage>
</organism>
<reference evidence="2 3" key="1">
    <citation type="journal article" date="2015" name="Genome Biol.">
        <title>Comparative genomics of Steinernema reveals deeply conserved gene regulatory networks.</title>
        <authorList>
            <person name="Dillman A.R."/>
            <person name="Macchietto M."/>
            <person name="Porter C.F."/>
            <person name="Rogers A."/>
            <person name="Williams B."/>
            <person name="Antoshechkin I."/>
            <person name="Lee M.M."/>
            <person name="Goodwin Z."/>
            <person name="Lu X."/>
            <person name="Lewis E.E."/>
            <person name="Goodrich-Blair H."/>
            <person name="Stock S.P."/>
            <person name="Adams B.J."/>
            <person name="Sternberg P.W."/>
            <person name="Mortazavi A."/>
        </authorList>
    </citation>
    <scope>NUCLEOTIDE SEQUENCE [LARGE SCALE GENOMIC DNA]</scope>
    <source>
        <strain evidence="2 3">ALL</strain>
    </source>
</reference>
<reference evidence="2 3" key="2">
    <citation type="journal article" date="2019" name="G3 (Bethesda)">
        <title>Hybrid Assembly of the Genome of the Entomopathogenic Nematode Steinernema carpocapsae Identifies the X-Chromosome.</title>
        <authorList>
            <person name="Serra L."/>
            <person name="Macchietto M."/>
            <person name="Macias-Munoz A."/>
            <person name="McGill C.J."/>
            <person name="Rodriguez I.M."/>
            <person name="Rodriguez B."/>
            <person name="Murad R."/>
            <person name="Mortazavi A."/>
        </authorList>
    </citation>
    <scope>NUCLEOTIDE SEQUENCE [LARGE SCALE GENOMIC DNA]</scope>
    <source>
        <strain evidence="2 3">ALL</strain>
    </source>
</reference>
<dbReference type="AlphaFoldDB" id="A0A4U5LXC3"/>
<proteinExistence type="predicted"/>
<accession>A0A4U5LXC3</accession>
<feature type="domain" description="CHK kinase-like" evidence="1">
    <location>
        <begin position="152"/>
        <end position="331"/>
    </location>
</feature>
<dbReference type="InterPro" id="IPR011009">
    <property type="entry name" value="Kinase-like_dom_sf"/>
</dbReference>
<dbReference type="EMBL" id="AZBU02000011">
    <property type="protein sequence ID" value="TKR60852.1"/>
    <property type="molecule type" value="Genomic_DNA"/>
</dbReference>
<keyword evidence="3" id="KW-1185">Reference proteome</keyword>
<name>A0A4U5LXC3_STECR</name>
<evidence type="ECO:0000313" key="2">
    <source>
        <dbReference type="EMBL" id="TKR60852.1"/>
    </source>
</evidence>
<dbReference type="PANTHER" id="PTHR23020">
    <property type="entry name" value="UNCHARACTERIZED NUCLEAR HORMONE RECEPTOR-RELATED"/>
    <property type="match status" value="1"/>
</dbReference>
<dbReference type="SMART" id="SM00587">
    <property type="entry name" value="CHK"/>
    <property type="match status" value="1"/>
</dbReference>
<comment type="caution">
    <text evidence="2">The sequence shown here is derived from an EMBL/GenBank/DDBJ whole genome shotgun (WGS) entry which is preliminary data.</text>
</comment>
<dbReference type="PANTHER" id="PTHR23020:SF20">
    <property type="entry name" value="CHK KINASE-LIKE DOMAIN-CONTAINING PROTEIN"/>
    <property type="match status" value="1"/>
</dbReference>
<dbReference type="OrthoDB" id="5873804at2759"/>